<evidence type="ECO:0000313" key="2">
    <source>
        <dbReference type="Proteomes" id="UP001176961"/>
    </source>
</evidence>
<reference evidence="1" key="1">
    <citation type="submission" date="2023-07" db="EMBL/GenBank/DDBJ databases">
        <authorList>
            <consortium name="CYATHOMIX"/>
        </authorList>
    </citation>
    <scope>NUCLEOTIDE SEQUENCE</scope>
    <source>
        <strain evidence="1">N/A</strain>
    </source>
</reference>
<keyword evidence="2" id="KW-1185">Reference proteome</keyword>
<evidence type="ECO:0000313" key="1">
    <source>
        <dbReference type="EMBL" id="CAJ0605067.1"/>
    </source>
</evidence>
<accession>A0AA36H7D7</accession>
<proteinExistence type="predicted"/>
<name>A0AA36H7D7_CYLNA</name>
<gene>
    <name evidence="1" type="ORF">CYNAS_LOCUS17050</name>
</gene>
<sequence length="72" mass="7921">MLPKESIPLFQIDVEPYAAIVGIITVPSWTLLTKNRGNNKENESLTLPVTGGDYRLRSSSDYVTGTRGPVSR</sequence>
<dbReference type="EMBL" id="CATQJL010000316">
    <property type="protein sequence ID" value="CAJ0605067.1"/>
    <property type="molecule type" value="Genomic_DNA"/>
</dbReference>
<protein>
    <submittedName>
        <fullName evidence="1">Uncharacterized protein</fullName>
    </submittedName>
</protein>
<dbReference type="AlphaFoldDB" id="A0AA36H7D7"/>
<organism evidence="1 2">
    <name type="scientific">Cylicocyclus nassatus</name>
    <name type="common">Nematode worm</name>
    <dbReference type="NCBI Taxonomy" id="53992"/>
    <lineage>
        <taxon>Eukaryota</taxon>
        <taxon>Metazoa</taxon>
        <taxon>Ecdysozoa</taxon>
        <taxon>Nematoda</taxon>
        <taxon>Chromadorea</taxon>
        <taxon>Rhabditida</taxon>
        <taxon>Rhabditina</taxon>
        <taxon>Rhabditomorpha</taxon>
        <taxon>Strongyloidea</taxon>
        <taxon>Strongylidae</taxon>
        <taxon>Cylicocyclus</taxon>
    </lineage>
</organism>
<comment type="caution">
    <text evidence="1">The sequence shown here is derived from an EMBL/GenBank/DDBJ whole genome shotgun (WGS) entry which is preliminary data.</text>
</comment>
<dbReference type="Proteomes" id="UP001176961">
    <property type="component" value="Unassembled WGS sequence"/>
</dbReference>